<dbReference type="Proteomes" id="UP001352852">
    <property type="component" value="Unassembled WGS sequence"/>
</dbReference>
<gene>
    <name evidence="1" type="ORF">CHARACLAT_027258</name>
</gene>
<feature type="non-terminal residue" evidence="1">
    <location>
        <position position="1"/>
    </location>
</feature>
<comment type="caution">
    <text evidence="1">The sequence shown here is derived from an EMBL/GenBank/DDBJ whole genome shotgun (WGS) entry which is preliminary data.</text>
</comment>
<organism evidence="1 2">
    <name type="scientific">Characodon lateralis</name>
    <dbReference type="NCBI Taxonomy" id="208331"/>
    <lineage>
        <taxon>Eukaryota</taxon>
        <taxon>Metazoa</taxon>
        <taxon>Chordata</taxon>
        <taxon>Craniata</taxon>
        <taxon>Vertebrata</taxon>
        <taxon>Euteleostomi</taxon>
        <taxon>Actinopterygii</taxon>
        <taxon>Neopterygii</taxon>
        <taxon>Teleostei</taxon>
        <taxon>Neoteleostei</taxon>
        <taxon>Acanthomorphata</taxon>
        <taxon>Ovalentaria</taxon>
        <taxon>Atherinomorphae</taxon>
        <taxon>Cyprinodontiformes</taxon>
        <taxon>Goodeidae</taxon>
        <taxon>Characodon</taxon>
    </lineage>
</organism>
<reference evidence="1 2" key="1">
    <citation type="submission" date="2021-06" db="EMBL/GenBank/DDBJ databases">
        <authorList>
            <person name="Palmer J.M."/>
        </authorList>
    </citation>
    <scope>NUCLEOTIDE SEQUENCE [LARGE SCALE GENOMIC DNA]</scope>
    <source>
        <strain evidence="1 2">CL_MEX2019</strain>
        <tissue evidence="1">Muscle</tissue>
    </source>
</reference>
<name>A0ABU7EGI0_9TELE</name>
<accession>A0ABU7EGI0</accession>
<keyword evidence="2" id="KW-1185">Reference proteome</keyword>
<protein>
    <submittedName>
        <fullName evidence="1">Uncharacterized protein</fullName>
    </submittedName>
</protein>
<sequence length="98" mass="10977">PPLQRGSSFTFLTPGTPWDFSLKRKRKEKEDDTISLSSFDLKIRVGDRSLTVVSAYGASGSAEYPAFLVSLSWVLDKCPSRGLHYSDEGLQRPRGKRQ</sequence>
<evidence type="ECO:0000313" key="2">
    <source>
        <dbReference type="Proteomes" id="UP001352852"/>
    </source>
</evidence>
<evidence type="ECO:0000313" key="1">
    <source>
        <dbReference type="EMBL" id="MED6285240.1"/>
    </source>
</evidence>
<proteinExistence type="predicted"/>
<dbReference type="EMBL" id="JAHUTJ010052592">
    <property type="protein sequence ID" value="MED6285240.1"/>
    <property type="molecule type" value="Genomic_DNA"/>
</dbReference>